<proteinExistence type="predicted"/>
<evidence type="ECO:0000313" key="3">
    <source>
        <dbReference type="Proteomes" id="UP001283361"/>
    </source>
</evidence>
<protein>
    <submittedName>
        <fullName evidence="2">Uncharacterized protein</fullName>
    </submittedName>
</protein>
<dbReference type="AlphaFoldDB" id="A0AAE1AQD4"/>
<organism evidence="2 3">
    <name type="scientific">Elysia crispata</name>
    <name type="common">lettuce slug</name>
    <dbReference type="NCBI Taxonomy" id="231223"/>
    <lineage>
        <taxon>Eukaryota</taxon>
        <taxon>Metazoa</taxon>
        <taxon>Spiralia</taxon>
        <taxon>Lophotrochozoa</taxon>
        <taxon>Mollusca</taxon>
        <taxon>Gastropoda</taxon>
        <taxon>Heterobranchia</taxon>
        <taxon>Euthyneura</taxon>
        <taxon>Panpulmonata</taxon>
        <taxon>Sacoglossa</taxon>
        <taxon>Placobranchoidea</taxon>
        <taxon>Plakobranchidae</taxon>
        <taxon>Elysia</taxon>
    </lineage>
</organism>
<dbReference type="EMBL" id="JAWDGP010001389">
    <property type="protein sequence ID" value="KAK3792110.1"/>
    <property type="molecule type" value="Genomic_DNA"/>
</dbReference>
<dbReference type="Proteomes" id="UP001283361">
    <property type="component" value="Unassembled WGS sequence"/>
</dbReference>
<gene>
    <name evidence="2" type="ORF">RRG08_055374</name>
</gene>
<name>A0AAE1AQD4_9GAST</name>
<sequence length="95" mass="11235">MIRVLVFFPVREIEDLMLDSRMKTSSTPAFWPSRKIRLGNERAMFQSESSNRGWRKNAERLTGISYRVETNMKIRQTRQNDKMQRNSSQGKATNH</sequence>
<reference evidence="2" key="1">
    <citation type="journal article" date="2023" name="G3 (Bethesda)">
        <title>A reference genome for the long-term kleptoplast-retaining sea slug Elysia crispata morphotype clarki.</title>
        <authorList>
            <person name="Eastman K.E."/>
            <person name="Pendleton A.L."/>
            <person name="Shaikh M.A."/>
            <person name="Suttiyut T."/>
            <person name="Ogas R."/>
            <person name="Tomko P."/>
            <person name="Gavelis G."/>
            <person name="Widhalm J.R."/>
            <person name="Wisecaver J.H."/>
        </authorList>
    </citation>
    <scope>NUCLEOTIDE SEQUENCE</scope>
    <source>
        <strain evidence="2">ECLA1</strain>
    </source>
</reference>
<feature type="region of interest" description="Disordered" evidence="1">
    <location>
        <begin position="69"/>
        <end position="95"/>
    </location>
</feature>
<accession>A0AAE1AQD4</accession>
<evidence type="ECO:0000313" key="2">
    <source>
        <dbReference type="EMBL" id="KAK3792110.1"/>
    </source>
</evidence>
<evidence type="ECO:0000256" key="1">
    <source>
        <dbReference type="SAM" id="MobiDB-lite"/>
    </source>
</evidence>
<keyword evidence="3" id="KW-1185">Reference proteome</keyword>
<feature type="compositionally biased region" description="Polar residues" evidence="1">
    <location>
        <begin position="85"/>
        <end position="95"/>
    </location>
</feature>
<comment type="caution">
    <text evidence="2">The sequence shown here is derived from an EMBL/GenBank/DDBJ whole genome shotgun (WGS) entry which is preliminary data.</text>
</comment>